<dbReference type="GO" id="GO:0006099">
    <property type="term" value="P:tricarboxylic acid cycle"/>
    <property type="evidence" value="ECO:0007669"/>
    <property type="project" value="InterPro"/>
</dbReference>
<evidence type="ECO:0000256" key="6">
    <source>
        <dbReference type="NCBIfam" id="TIGR00839"/>
    </source>
</evidence>
<dbReference type="NCBIfam" id="TIGR00839">
    <property type="entry name" value="aspA"/>
    <property type="match status" value="1"/>
</dbReference>
<dbReference type="Pfam" id="PF00206">
    <property type="entry name" value="Lyase_1"/>
    <property type="match status" value="1"/>
</dbReference>
<dbReference type="Gene3D" id="1.10.40.30">
    <property type="entry name" value="Fumarase/aspartase (C-terminal domain)"/>
    <property type="match status" value="1"/>
</dbReference>
<keyword evidence="11" id="KW-1185">Reference proteome</keyword>
<evidence type="ECO:0000256" key="7">
    <source>
        <dbReference type="RuleBase" id="RU362017"/>
    </source>
</evidence>
<dbReference type="InterPro" id="IPR000362">
    <property type="entry name" value="Fumarate_lyase_fam"/>
</dbReference>
<dbReference type="PRINTS" id="PR00145">
    <property type="entry name" value="ARGSUCLYASE"/>
</dbReference>
<comment type="catalytic activity">
    <reaction evidence="1 7">
        <text>L-aspartate = fumarate + NH4(+)</text>
        <dbReference type="Rhea" id="RHEA:16601"/>
        <dbReference type="ChEBI" id="CHEBI:28938"/>
        <dbReference type="ChEBI" id="CHEBI:29806"/>
        <dbReference type="ChEBI" id="CHEBI:29991"/>
        <dbReference type="EC" id="4.3.1.1"/>
    </reaction>
</comment>
<dbReference type="GO" id="GO:0008797">
    <property type="term" value="F:aspartate ammonia-lyase activity"/>
    <property type="evidence" value="ECO:0007669"/>
    <property type="project" value="UniProtKB-UniRule"/>
</dbReference>
<evidence type="ECO:0000313" key="10">
    <source>
        <dbReference type="EMBL" id="GIO29488.1"/>
    </source>
</evidence>
<dbReference type="PROSITE" id="PS00163">
    <property type="entry name" value="FUMARATE_LYASES"/>
    <property type="match status" value="1"/>
</dbReference>
<dbReference type="PANTHER" id="PTHR42696:SF2">
    <property type="entry name" value="ASPARTATE AMMONIA-LYASE"/>
    <property type="match status" value="1"/>
</dbReference>
<dbReference type="GO" id="GO:0005829">
    <property type="term" value="C:cytosol"/>
    <property type="evidence" value="ECO:0007669"/>
    <property type="project" value="TreeGrafter"/>
</dbReference>
<dbReference type="PANTHER" id="PTHR42696">
    <property type="entry name" value="ASPARTATE AMMONIA-LYASE"/>
    <property type="match status" value="1"/>
</dbReference>
<reference evidence="10" key="1">
    <citation type="submission" date="2021-03" db="EMBL/GenBank/DDBJ databases">
        <title>Antimicrobial resistance genes in bacteria isolated from Japanese honey, and their potential for conferring macrolide and lincosamide resistance in the American foulbrood pathogen Paenibacillus larvae.</title>
        <authorList>
            <person name="Okamoto M."/>
            <person name="Kumagai M."/>
            <person name="Kanamori H."/>
            <person name="Takamatsu D."/>
        </authorList>
    </citation>
    <scope>NUCLEOTIDE SEQUENCE</scope>
    <source>
        <strain evidence="10">J2TS6</strain>
    </source>
</reference>
<evidence type="ECO:0000259" key="9">
    <source>
        <dbReference type="Pfam" id="PF10415"/>
    </source>
</evidence>
<dbReference type="SUPFAM" id="SSF48557">
    <property type="entry name" value="L-aspartase-like"/>
    <property type="match status" value="1"/>
</dbReference>
<dbReference type="InterPro" id="IPR008948">
    <property type="entry name" value="L-Aspartase-like"/>
</dbReference>
<dbReference type="NCBIfam" id="NF008909">
    <property type="entry name" value="PRK12273.1"/>
    <property type="match status" value="1"/>
</dbReference>
<evidence type="ECO:0000256" key="2">
    <source>
        <dbReference type="ARBA" id="ARBA00005596"/>
    </source>
</evidence>
<evidence type="ECO:0000313" key="11">
    <source>
        <dbReference type="Proteomes" id="UP000679779"/>
    </source>
</evidence>
<dbReference type="InterPro" id="IPR051546">
    <property type="entry name" value="Aspartate_Ammonia-Lyase"/>
</dbReference>
<dbReference type="RefSeq" id="WP_160037971.1">
    <property type="nucleotide sequence ID" value="NZ_BORQ01000001.1"/>
</dbReference>
<name>A0A920C978_9BACL</name>
<dbReference type="Proteomes" id="UP000679779">
    <property type="component" value="Unassembled WGS sequence"/>
</dbReference>
<dbReference type="GO" id="GO:0006531">
    <property type="term" value="P:aspartate metabolic process"/>
    <property type="evidence" value="ECO:0007669"/>
    <property type="project" value="InterPro"/>
</dbReference>
<dbReference type="Gene3D" id="1.20.200.10">
    <property type="entry name" value="Fumarase/aspartase (Central domain)"/>
    <property type="match status" value="1"/>
</dbReference>
<protein>
    <recommendedName>
        <fullName evidence="4 6">Aspartate ammonia-lyase</fullName>
        <shortName evidence="7">Aspartase</shortName>
        <ecNumber evidence="3 6">4.3.1.1</ecNumber>
    </recommendedName>
</protein>
<dbReference type="AlphaFoldDB" id="A0A920C978"/>
<dbReference type="InterPro" id="IPR004708">
    <property type="entry name" value="ApsA"/>
</dbReference>
<evidence type="ECO:0000259" key="8">
    <source>
        <dbReference type="Pfam" id="PF00206"/>
    </source>
</evidence>
<comment type="similarity">
    <text evidence="2 7">Belongs to the class-II fumarase/aspartase family. Aspartase subfamily.</text>
</comment>
<organism evidence="10 11">
    <name type="scientific">Paenibacillus albilobatus</name>
    <dbReference type="NCBI Taxonomy" id="2716884"/>
    <lineage>
        <taxon>Bacteria</taxon>
        <taxon>Bacillati</taxon>
        <taxon>Bacillota</taxon>
        <taxon>Bacilli</taxon>
        <taxon>Bacillales</taxon>
        <taxon>Paenibacillaceae</taxon>
        <taxon>Paenibacillus</taxon>
    </lineage>
</organism>
<sequence>MRLEKDFLGTKEVPEEAYYGIQTMRAAENFPITGQRIHPELIRAMAMVKKAAAIANMEIKRLLPSKGEAIVKAADELIDGKWFDHFIVDPIQGGAGTSINMNTNEVIANRALELIGKGKGSYADISPNNHVNMAQSTNDSFPTAVHLATLTMIEKLLQTMKDLKQAFERKAEEFDSVIKMGRTHLQDAVPIRLGQEFQAYARVLGRDIERLSATKKNLLHINMGATAVGTGLNADVRYIEHVAKVLAELSGFPIEPADHLVDATQNTDAYTEVSAALKICMMNMSKVANDIRLMASGPRAGLGELSLPARQPGSSIMPGKVNPVMCEVINQIAFQVIGNDHTICLASEAGQLELNVMEPVLVYNLLQSLEIMNNGFRVFREHCVEGIQANVERCREYVENSVGIITALNPHLGYEVVSRIAREAIMTGKPVRELCLLYNVLSEEELNIILDPYQMTNPGIAGAELLNKE</sequence>
<evidence type="ECO:0000256" key="4">
    <source>
        <dbReference type="ARBA" id="ARBA00016146"/>
    </source>
</evidence>
<dbReference type="InterPro" id="IPR020557">
    <property type="entry name" value="Fumarate_lyase_CS"/>
</dbReference>
<feature type="domain" description="Fumarase C C-terminal" evidence="9">
    <location>
        <begin position="404"/>
        <end position="457"/>
    </location>
</feature>
<dbReference type="InterPro" id="IPR024083">
    <property type="entry name" value="Fumarase/histidase_N"/>
</dbReference>
<dbReference type="InterPro" id="IPR018951">
    <property type="entry name" value="Fumarase_C_C"/>
</dbReference>
<evidence type="ECO:0000256" key="1">
    <source>
        <dbReference type="ARBA" id="ARBA00001494"/>
    </source>
</evidence>
<dbReference type="InterPro" id="IPR022761">
    <property type="entry name" value="Fumarate_lyase_N"/>
</dbReference>
<dbReference type="PRINTS" id="PR00149">
    <property type="entry name" value="FUMRATELYASE"/>
</dbReference>
<keyword evidence="5 7" id="KW-0456">Lyase</keyword>
<evidence type="ECO:0000256" key="3">
    <source>
        <dbReference type="ARBA" id="ARBA00012992"/>
    </source>
</evidence>
<proteinExistence type="inferred from homology"/>
<gene>
    <name evidence="10" type="primary">ansB_1</name>
    <name evidence="10" type="ORF">J2TS6_06290</name>
</gene>
<accession>A0A920C978</accession>
<feature type="domain" description="Fumarate lyase N-terminal" evidence="8">
    <location>
        <begin position="9"/>
        <end position="338"/>
    </location>
</feature>
<dbReference type="EMBL" id="BORQ01000001">
    <property type="protein sequence ID" value="GIO29488.1"/>
    <property type="molecule type" value="Genomic_DNA"/>
</dbReference>
<dbReference type="FunFam" id="1.10.275.10:FF:000001">
    <property type="entry name" value="Fumarate hydratase, mitochondrial"/>
    <property type="match status" value="1"/>
</dbReference>
<dbReference type="CDD" id="cd01357">
    <property type="entry name" value="Aspartase"/>
    <property type="match status" value="1"/>
</dbReference>
<dbReference type="FunFam" id="1.10.40.30:FF:000002">
    <property type="entry name" value="Fumarate hydratase class II"/>
    <property type="match status" value="1"/>
</dbReference>
<evidence type="ECO:0000256" key="5">
    <source>
        <dbReference type="ARBA" id="ARBA00023239"/>
    </source>
</evidence>
<dbReference type="Gene3D" id="1.10.275.10">
    <property type="entry name" value="Fumarase/aspartase (N-terminal domain)"/>
    <property type="match status" value="1"/>
</dbReference>
<dbReference type="FunFam" id="1.20.200.10:FF:000001">
    <property type="entry name" value="Fumarate hydratase, mitochondrial"/>
    <property type="match status" value="1"/>
</dbReference>
<dbReference type="Pfam" id="PF10415">
    <property type="entry name" value="FumaraseC_C"/>
    <property type="match status" value="1"/>
</dbReference>
<dbReference type="EC" id="4.3.1.1" evidence="3 6"/>
<comment type="caution">
    <text evidence="10">The sequence shown here is derived from an EMBL/GenBank/DDBJ whole genome shotgun (WGS) entry which is preliminary data.</text>
</comment>